<name>A0A438KLG3_VITVI</name>
<dbReference type="PANTHER" id="PTHR35512:SF1">
    <property type="entry name" value="OS11G0550900 PROTEIN"/>
    <property type="match status" value="1"/>
</dbReference>
<accession>A0A438KLG3</accession>
<dbReference type="PANTHER" id="PTHR35512">
    <property type="entry name" value="OS11G0550900 PROTEIN"/>
    <property type="match status" value="1"/>
</dbReference>
<evidence type="ECO:0008006" key="4">
    <source>
        <dbReference type="Google" id="ProtNLM"/>
    </source>
</evidence>
<dbReference type="OrthoDB" id="45251at2759"/>
<feature type="chain" id="PRO_5019293642" description="Sec-independent protein translocase protein TatB" evidence="1">
    <location>
        <begin position="19"/>
        <end position="264"/>
    </location>
</feature>
<reference evidence="2 3" key="1">
    <citation type="journal article" date="2018" name="PLoS Genet.">
        <title>Population sequencing reveals clonal diversity and ancestral inbreeding in the grapevine cultivar Chardonnay.</title>
        <authorList>
            <person name="Roach M.J."/>
            <person name="Johnson D.L."/>
            <person name="Bohlmann J."/>
            <person name="van Vuuren H.J."/>
            <person name="Jones S.J."/>
            <person name="Pretorius I.S."/>
            <person name="Schmidt S.A."/>
            <person name="Borneman A.R."/>
        </authorList>
    </citation>
    <scope>NUCLEOTIDE SEQUENCE [LARGE SCALE GENOMIC DNA]</scope>
    <source>
        <strain evidence="3">cv. Chardonnay</strain>
        <tissue evidence="2">Leaf</tissue>
    </source>
</reference>
<dbReference type="Proteomes" id="UP000288805">
    <property type="component" value="Unassembled WGS sequence"/>
</dbReference>
<dbReference type="AlphaFoldDB" id="A0A438KLG3"/>
<comment type="caution">
    <text evidence="2">The sequence shown here is derived from an EMBL/GenBank/DDBJ whole genome shotgun (WGS) entry which is preliminary data.</text>
</comment>
<evidence type="ECO:0000313" key="2">
    <source>
        <dbReference type="EMBL" id="RVX22060.1"/>
    </source>
</evidence>
<organism evidence="2 3">
    <name type="scientific">Vitis vinifera</name>
    <name type="common">Grape</name>
    <dbReference type="NCBI Taxonomy" id="29760"/>
    <lineage>
        <taxon>Eukaryota</taxon>
        <taxon>Viridiplantae</taxon>
        <taxon>Streptophyta</taxon>
        <taxon>Embryophyta</taxon>
        <taxon>Tracheophyta</taxon>
        <taxon>Spermatophyta</taxon>
        <taxon>Magnoliopsida</taxon>
        <taxon>eudicotyledons</taxon>
        <taxon>Gunneridae</taxon>
        <taxon>Pentapetalae</taxon>
        <taxon>rosids</taxon>
        <taxon>Vitales</taxon>
        <taxon>Vitaceae</taxon>
        <taxon>Viteae</taxon>
        <taxon>Vitis</taxon>
    </lineage>
</organism>
<protein>
    <recommendedName>
        <fullName evidence="4">Sec-independent protein translocase protein TatB</fullName>
    </recommendedName>
</protein>
<evidence type="ECO:0000256" key="1">
    <source>
        <dbReference type="SAM" id="SignalP"/>
    </source>
</evidence>
<sequence length="264" mass="28839">MLGISYGEFFLLIGATAALVGPKDLPMIARTAGRLAGRAIGYVQLARGQFENVMQQSQARQVHKELQDTMAQLDAIRYEIRSLSLMNPGPMTRRLMENSLETTSHSNDNAVPEKQEEQKAKNVDQSFKTSGSINLHSQATAFAKLAESAAQKTGPLMSSAEMEKLDDETGLLAVLPVSAESAGLLPNRKDSMKGSDIVLEAILEAEERWVLDEIRRQAAGFVHVVCSDKFNQTADLAAGGGAMWSISRITLEFFKENEHDAMPV</sequence>
<feature type="signal peptide" evidence="1">
    <location>
        <begin position="1"/>
        <end position="18"/>
    </location>
</feature>
<dbReference type="EMBL" id="QGNW01000004">
    <property type="protein sequence ID" value="RVX22060.1"/>
    <property type="molecule type" value="Genomic_DNA"/>
</dbReference>
<gene>
    <name evidence="2" type="ORF">CK203_001050</name>
</gene>
<proteinExistence type="predicted"/>
<keyword evidence="1" id="KW-0732">Signal</keyword>
<evidence type="ECO:0000313" key="3">
    <source>
        <dbReference type="Proteomes" id="UP000288805"/>
    </source>
</evidence>